<gene>
    <name evidence="1" type="ORF">M1B34_06710</name>
</gene>
<sequence>MNLAGFTSPRIRQLYESFSQWLLMRNGPHKAALNINDHYRFFAQLDALWGGVPTYDQLLKTFGASGLRQAENPMRWLQEIRAVTVSAEKRDEHTEQRRVSEMLSELPDFWSNQLLHGYHAELALRIERSETDLRSVRIALRAAVNFLKLAGLVPQALPRMKALEAFWRRSPGQVAAVTGFVGYLNKTYSAELQARPEKRWLEKAKWDKAERELVALLKNDSGEAPESTWIVKGLAYFHDIRRVSRKALVYRPESFNGMAGFSVEHEGKVLWIPSASTYTRDPVALRITPEQHPPGRRR</sequence>
<evidence type="ECO:0000313" key="2">
    <source>
        <dbReference type="Proteomes" id="UP001155059"/>
    </source>
</evidence>
<reference evidence="1 2" key="2">
    <citation type="journal article" date="2023" name="Plant Pathol.">
        <title>Dismantling and reorganizing Pseudomonas marginalis sensu#lato.</title>
        <authorList>
            <person name="Sawada H."/>
            <person name="Fujikawa T."/>
            <person name="Satou M."/>
        </authorList>
    </citation>
    <scope>NUCLEOTIDE SEQUENCE [LARGE SCALE GENOMIC DNA]</scope>
    <source>
        <strain evidence="1 2">MAFF 302030</strain>
    </source>
</reference>
<comment type="caution">
    <text evidence="1">The sequence shown here is derived from an EMBL/GenBank/DDBJ whole genome shotgun (WGS) entry which is preliminary data.</text>
</comment>
<evidence type="ECO:0000313" key="1">
    <source>
        <dbReference type="EMBL" id="MCK9797438.1"/>
    </source>
</evidence>
<dbReference type="AlphaFoldDB" id="A0A9X2C5N6"/>
<dbReference type="RefSeq" id="WP_186452729.1">
    <property type="nucleotide sequence ID" value="NZ_JALQCW010000012.1"/>
</dbReference>
<protein>
    <submittedName>
        <fullName evidence="1">Uncharacterized protein</fullName>
    </submittedName>
</protein>
<reference evidence="1 2" key="1">
    <citation type="journal article" date="2022" name="Int. J. Syst. Evol. Microbiol.">
        <title>Pseudomonas aegrilactucae sp. nov. and Pseudomonas morbosilactucae sp. nov., pathogens causing bacterial rot of lettuce in Japan.</title>
        <authorList>
            <person name="Sawada H."/>
            <person name="Fujikawa T."/>
            <person name="Satou M."/>
        </authorList>
    </citation>
    <scope>NUCLEOTIDE SEQUENCE [LARGE SCALE GENOMIC DNA]</scope>
    <source>
        <strain evidence="1 2">MAFF 302030</strain>
    </source>
</reference>
<accession>A0A9X2C5N6</accession>
<organism evidence="1 2">
    <name type="scientific">Pseudomonas morbosilactucae</name>
    <dbReference type="NCBI Taxonomy" id="2938197"/>
    <lineage>
        <taxon>Bacteria</taxon>
        <taxon>Pseudomonadati</taxon>
        <taxon>Pseudomonadota</taxon>
        <taxon>Gammaproteobacteria</taxon>
        <taxon>Pseudomonadales</taxon>
        <taxon>Pseudomonadaceae</taxon>
        <taxon>Pseudomonas</taxon>
    </lineage>
</organism>
<name>A0A9X2C5N6_9PSED</name>
<dbReference type="Proteomes" id="UP001155059">
    <property type="component" value="Unassembled WGS sequence"/>
</dbReference>
<proteinExistence type="predicted"/>
<dbReference type="EMBL" id="JALQCW010000012">
    <property type="protein sequence ID" value="MCK9797438.1"/>
    <property type="molecule type" value="Genomic_DNA"/>
</dbReference>